<accession>A0A1G8QAG3</accession>
<dbReference type="AlphaFoldDB" id="A0A1G8QAG3"/>
<evidence type="ECO:0000313" key="2">
    <source>
        <dbReference type="EMBL" id="SDJ01784.1"/>
    </source>
</evidence>
<dbReference type="OrthoDB" id="7406133at2"/>
<gene>
    <name evidence="2" type="ORF">SAMN04487993_101515</name>
</gene>
<dbReference type="Proteomes" id="UP000199093">
    <property type="component" value="Unassembled WGS sequence"/>
</dbReference>
<keyword evidence="1" id="KW-0812">Transmembrane</keyword>
<evidence type="ECO:0000256" key="1">
    <source>
        <dbReference type="SAM" id="Phobius"/>
    </source>
</evidence>
<keyword evidence="3" id="KW-1185">Reference proteome</keyword>
<dbReference type="EMBL" id="FNEJ01000015">
    <property type="protein sequence ID" value="SDJ01784.1"/>
    <property type="molecule type" value="Genomic_DNA"/>
</dbReference>
<keyword evidence="1" id="KW-1133">Transmembrane helix</keyword>
<sequence>MFEWLSTHSNSLQVILSGLTALIWIVYLQVFLVSFRRQRRPEIIISLGAGAGTKASWFVANLGLEPVFIVDVLVRLETEDGITEAVVTDRTEMNDRELSNPGEATNQGPLASGAFMSIGTLDTLLHRSASQPIPVSDLKSVTIVVAASMAARWSLVGASRQYRLSFDEEGAPTILATKIDTDQIRSRAGRRALLRKLESRLG</sequence>
<reference evidence="2 3" key="1">
    <citation type="submission" date="2016-10" db="EMBL/GenBank/DDBJ databases">
        <authorList>
            <person name="de Groot N.N."/>
        </authorList>
    </citation>
    <scope>NUCLEOTIDE SEQUENCE [LARGE SCALE GENOMIC DNA]</scope>
    <source>
        <strain evidence="2 3">DSM 26424</strain>
    </source>
</reference>
<name>A0A1G8QAG3_9RHOB</name>
<feature type="transmembrane region" description="Helical" evidence="1">
    <location>
        <begin position="12"/>
        <end position="35"/>
    </location>
</feature>
<organism evidence="2 3">
    <name type="scientific">Salipiger marinus</name>
    <dbReference type="NCBI Taxonomy" id="555512"/>
    <lineage>
        <taxon>Bacteria</taxon>
        <taxon>Pseudomonadati</taxon>
        <taxon>Pseudomonadota</taxon>
        <taxon>Alphaproteobacteria</taxon>
        <taxon>Rhodobacterales</taxon>
        <taxon>Roseobacteraceae</taxon>
        <taxon>Salipiger</taxon>
    </lineage>
</organism>
<dbReference type="RefSeq" id="WP_089849127.1">
    <property type="nucleotide sequence ID" value="NZ_FNEJ01000015.1"/>
</dbReference>
<protein>
    <submittedName>
        <fullName evidence="2">Uncharacterized protein</fullName>
    </submittedName>
</protein>
<proteinExistence type="predicted"/>
<dbReference type="STRING" id="555512.SAMN04487993_101515"/>
<keyword evidence="1" id="KW-0472">Membrane</keyword>
<evidence type="ECO:0000313" key="3">
    <source>
        <dbReference type="Proteomes" id="UP000199093"/>
    </source>
</evidence>